<evidence type="ECO:0000313" key="14">
    <source>
        <dbReference type="Proteomes" id="UP000515203"/>
    </source>
</evidence>
<keyword evidence="3 12" id="KW-1003">Cell membrane</keyword>
<feature type="transmembrane region" description="Helical" evidence="12">
    <location>
        <begin position="25"/>
        <end position="47"/>
    </location>
</feature>
<feature type="domain" description="G-protein coupled receptors family 1 profile" evidence="13">
    <location>
        <begin position="34"/>
        <end position="299"/>
    </location>
</feature>
<dbReference type="OrthoDB" id="9626086at2759"/>
<dbReference type="InterPro" id="IPR004072">
    <property type="entry name" value="Vmron_rcpt_1"/>
</dbReference>
<feature type="transmembrane region" description="Helical" evidence="12">
    <location>
        <begin position="283"/>
        <end position="300"/>
    </location>
</feature>
<dbReference type="InterPro" id="IPR017452">
    <property type="entry name" value="GPCR_Rhodpsn_7TM"/>
</dbReference>
<reference evidence="15" key="1">
    <citation type="submission" date="2025-08" db="UniProtKB">
        <authorList>
            <consortium name="RefSeq"/>
        </authorList>
    </citation>
    <scope>IDENTIFICATION</scope>
</reference>
<sequence length="312" mass="36020">MGLVAEEAVVDVWPLKMPLNLFKRIIYFFSTGLHTMVNISVFMNYICIIGGSEKKSMHLILTHLVFTNTILLLSKGIPRTIATFGLRNFLDSTGCKIIMYLERVARGLSICTSSLLTVVQAITISPRHYGWRKLNPKSVWHIFSLLLLFWILNSLISMNLFYIITDVKLNSSKAGKSDNYCRFLPRSQKINSIFLTLFTLRDAICQGVMGGSSVYMMCLLHRYHQRVFHLQLSKFLYQMPPELKAAQSVLLLMFSFLFFYWTDCLLSLYLIFTFKNDSITTSLQEFLVLGYAMLSPFVLIHRDRHLTKCWNA</sequence>
<evidence type="ECO:0000256" key="5">
    <source>
        <dbReference type="ARBA" id="ARBA00022692"/>
    </source>
</evidence>
<keyword evidence="10 12" id="KW-0675">Receptor</keyword>
<evidence type="ECO:0000256" key="8">
    <source>
        <dbReference type="ARBA" id="ARBA00023136"/>
    </source>
</evidence>
<keyword evidence="6 12" id="KW-1133">Transmembrane helix</keyword>
<evidence type="ECO:0000256" key="2">
    <source>
        <dbReference type="ARBA" id="ARBA00010663"/>
    </source>
</evidence>
<keyword evidence="8 12" id="KW-0472">Membrane</keyword>
<evidence type="ECO:0000256" key="7">
    <source>
        <dbReference type="ARBA" id="ARBA00023040"/>
    </source>
</evidence>
<feature type="transmembrane region" description="Helical" evidence="12">
    <location>
        <begin position="139"/>
        <end position="164"/>
    </location>
</feature>
<evidence type="ECO:0000256" key="4">
    <source>
        <dbReference type="ARBA" id="ARBA00022507"/>
    </source>
</evidence>
<evidence type="ECO:0000256" key="3">
    <source>
        <dbReference type="ARBA" id="ARBA00022475"/>
    </source>
</evidence>
<dbReference type="PANTHER" id="PTHR24062">
    <property type="entry name" value="VOMERONASAL TYPE-1 RECEPTOR"/>
    <property type="match status" value="1"/>
</dbReference>
<evidence type="ECO:0000256" key="10">
    <source>
        <dbReference type="ARBA" id="ARBA00023170"/>
    </source>
</evidence>
<keyword evidence="4 12" id="KW-0589">Pheromone response</keyword>
<proteinExistence type="inferred from homology"/>
<dbReference type="InParanoid" id="A0A6P3F441"/>
<dbReference type="GO" id="GO:0019236">
    <property type="term" value="P:response to pheromone"/>
    <property type="evidence" value="ECO:0007669"/>
    <property type="project" value="UniProtKB-KW"/>
</dbReference>
<dbReference type="Pfam" id="PF03402">
    <property type="entry name" value="V1R"/>
    <property type="match status" value="1"/>
</dbReference>
<dbReference type="GO" id="GO:0005886">
    <property type="term" value="C:plasma membrane"/>
    <property type="evidence" value="ECO:0007669"/>
    <property type="project" value="UniProtKB-SubCell"/>
</dbReference>
<dbReference type="GO" id="GO:0016503">
    <property type="term" value="F:pheromone receptor activity"/>
    <property type="evidence" value="ECO:0007669"/>
    <property type="project" value="InterPro"/>
</dbReference>
<dbReference type="FunCoup" id="A0A6P3F441">
    <property type="interactions" value="134"/>
</dbReference>
<dbReference type="GeneID" id="101585300"/>
<dbReference type="FunFam" id="1.20.1070.10:FF:000051">
    <property type="entry name" value="Vomeronasal type-1 receptor"/>
    <property type="match status" value="1"/>
</dbReference>
<dbReference type="Gene3D" id="1.20.1070.10">
    <property type="entry name" value="Rhodopsin 7-helix transmembrane proteins"/>
    <property type="match status" value="1"/>
</dbReference>
<name>A0A6P3F441_OCTDE</name>
<dbReference type="SUPFAM" id="SSF81321">
    <property type="entry name" value="Family A G protein-coupled receptor-like"/>
    <property type="match status" value="1"/>
</dbReference>
<comment type="subcellular location">
    <subcellularLocation>
        <location evidence="1 12">Cell membrane</location>
        <topology evidence="1 12">Multi-pass membrane protein</topology>
    </subcellularLocation>
</comment>
<protein>
    <recommendedName>
        <fullName evidence="12">Vomeronasal type-1 receptor</fullName>
    </recommendedName>
</protein>
<evidence type="ECO:0000259" key="13">
    <source>
        <dbReference type="PROSITE" id="PS50262"/>
    </source>
</evidence>
<dbReference type="AlphaFoldDB" id="A0A6P3F441"/>
<organism evidence="14 15">
    <name type="scientific">Octodon degus</name>
    <name type="common">Degu</name>
    <name type="synonym">Sciurus degus</name>
    <dbReference type="NCBI Taxonomy" id="10160"/>
    <lineage>
        <taxon>Eukaryota</taxon>
        <taxon>Metazoa</taxon>
        <taxon>Chordata</taxon>
        <taxon>Craniata</taxon>
        <taxon>Vertebrata</taxon>
        <taxon>Euteleostomi</taxon>
        <taxon>Mammalia</taxon>
        <taxon>Eutheria</taxon>
        <taxon>Euarchontoglires</taxon>
        <taxon>Glires</taxon>
        <taxon>Rodentia</taxon>
        <taxon>Hystricomorpha</taxon>
        <taxon>Octodontidae</taxon>
        <taxon>Octodon</taxon>
    </lineage>
</organism>
<evidence type="ECO:0000313" key="15">
    <source>
        <dbReference type="RefSeq" id="XP_004630014.1"/>
    </source>
</evidence>
<comment type="caution">
    <text evidence="12">Lacks conserved residue(s) required for the propagation of feature annotation.</text>
</comment>
<keyword evidence="7 12" id="KW-0297">G-protein coupled receptor</keyword>
<keyword evidence="14" id="KW-1185">Reference proteome</keyword>
<evidence type="ECO:0000256" key="9">
    <source>
        <dbReference type="ARBA" id="ARBA00023157"/>
    </source>
</evidence>
<keyword evidence="11 12" id="KW-0807">Transducer</keyword>
<dbReference type="Proteomes" id="UP000515203">
    <property type="component" value="Unplaced"/>
</dbReference>
<feature type="transmembrane region" description="Helical" evidence="12">
    <location>
        <begin position="249"/>
        <end position="271"/>
    </location>
</feature>
<evidence type="ECO:0000256" key="1">
    <source>
        <dbReference type="ARBA" id="ARBA00004651"/>
    </source>
</evidence>
<accession>A0A6P3F441</accession>
<dbReference type="PROSITE" id="PS50262">
    <property type="entry name" value="G_PROTEIN_RECEP_F1_2"/>
    <property type="match status" value="1"/>
</dbReference>
<comment type="similarity">
    <text evidence="2 12">Belongs to the G-protein coupled receptor 1 family.</text>
</comment>
<evidence type="ECO:0000256" key="12">
    <source>
        <dbReference type="RuleBase" id="RU364061"/>
    </source>
</evidence>
<evidence type="ECO:0000256" key="6">
    <source>
        <dbReference type="ARBA" id="ARBA00022989"/>
    </source>
</evidence>
<dbReference type="RefSeq" id="XP_004630014.1">
    <property type="nucleotide sequence ID" value="XM_004629957.1"/>
</dbReference>
<evidence type="ECO:0000256" key="11">
    <source>
        <dbReference type="ARBA" id="ARBA00023224"/>
    </source>
</evidence>
<keyword evidence="5 12" id="KW-0812">Transmembrane</keyword>
<keyword evidence="9" id="KW-1015">Disulfide bond</keyword>
<dbReference type="GO" id="GO:0007606">
    <property type="term" value="P:sensory perception of chemical stimulus"/>
    <property type="evidence" value="ECO:0007669"/>
    <property type="project" value="UniProtKB-ARBA"/>
</dbReference>
<gene>
    <name evidence="15" type="primary">LOC101585300</name>
</gene>